<feature type="compositionally biased region" description="Basic and acidic residues" evidence="1">
    <location>
        <begin position="69"/>
        <end position="85"/>
    </location>
</feature>
<dbReference type="EMBL" id="ML737564">
    <property type="protein sequence ID" value="KAE8370675.1"/>
    <property type="molecule type" value="Genomic_DNA"/>
</dbReference>
<feature type="compositionally biased region" description="Polar residues" evidence="1">
    <location>
        <begin position="28"/>
        <end position="43"/>
    </location>
</feature>
<dbReference type="Proteomes" id="UP000326268">
    <property type="component" value="Unassembled WGS sequence"/>
</dbReference>
<dbReference type="GeneID" id="43655898"/>
<sequence>MINLTTGSHGPDGGVAEFQKQRKHKNTYDSASGPTLDHSNPSSHDGDDDEGLCCSLSEVAAPEPVQRISPEEQTRRPSLEQRLSDTSKSGHGTEDDIYEGLSELTAPEPTEVLLESEMARCLSRERNLSRYHYENQ</sequence>
<name>A0A5N7ALJ0_9EURO</name>
<organism evidence="2 3">
    <name type="scientific">Aspergillus caelatus</name>
    <dbReference type="NCBI Taxonomy" id="61420"/>
    <lineage>
        <taxon>Eukaryota</taxon>
        <taxon>Fungi</taxon>
        <taxon>Dikarya</taxon>
        <taxon>Ascomycota</taxon>
        <taxon>Pezizomycotina</taxon>
        <taxon>Eurotiomycetes</taxon>
        <taxon>Eurotiomycetidae</taxon>
        <taxon>Eurotiales</taxon>
        <taxon>Aspergillaceae</taxon>
        <taxon>Aspergillus</taxon>
        <taxon>Aspergillus subgen. Circumdati</taxon>
    </lineage>
</organism>
<reference evidence="2 3" key="1">
    <citation type="submission" date="2019-04" db="EMBL/GenBank/DDBJ databases">
        <title>Friends and foes A comparative genomics studyof 23 Aspergillus species from section Flavi.</title>
        <authorList>
            <consortium name="DOE Joint Genome Institute"/>
            <person name="Kjaerbolling I."/>
            <person name="Vesth T."/>
            <person name="Frisvad J.C."/>
            <person name="Nybo J.L."/>
            <person name="Theobald S."/>
            <person name="Kildgaard S."/>
            <person name="Isbrandt T."/>
            <person name="Kuo A."/>
            <person name="Sato A."/>
            <person name="Lyhne E.K."/>
            <person name="Kogle M.E."/>
            <person name="Wiebenga A."/>
            <person name="Kun R.S."/>
            <person name="Lubbers R.J."/>
            <person name="Makela M.R."/>
            <person name="Barry K."/>
            <person name="Chovatia M."/>
            <person name="Clum A."/>
            <person name="Daum C."/>
            <person name="Haridas S."/>
            <person name="He G."/>
            <person name="LaButti K."/>
            <person name="Lipzen A."/>
            <person name="Mondo S."/>
            <person name="Riley R."/>
            <person name="Salamov A."/>
            <person name="Simmons B.A."/>
            <person name="Magnuson J.K."/>
            <person name="Henrissat B."/>
            <person name="Mortensen U.H."/>
            <person name="Larsen T.O."/>
            <person name="Devries R.P."/>
            <person name="Grigoriev I.V."/>
            <person name="Machida M."/>
            <person name="Baker S.E."/>
            <person name="Andersen M.R."/>
        </authorList>
    </citation>
    <scope>NUCLEOTIDE SEQUENCE [LARGE SCALE GENOMIC DNA]</scope>
    <source>
        <strain evidence="2 3">CBS 763.97</strain>
    </source>
</reference>
<evidence type="ECO:0000313" key="2">
    <source>
        <dbReference type="EMBL" id="KAE8370675.1"/>
    </source>
</evidence>
<protein>
    <submittedName>
        <fullName evidence="2">Uncharacterized protein</fullName>
    </submittedName>
</protein>
<evidence type="ECO:0000313" key="3">
    <source>
        <dbReference type="Proteomes" id="UP000326268"/>
    </source>
</evidence>
<accession>A0A5N7ALJ0</accession>
<dbReference type="AlphaFoldDB" id="A0A5N7ALJ0"/>
<feature type="region of interest" description="Disordered" evidence="1">
    <location>
        <begin position="1"/>
        <end position="96"/>
    </location>
</feature>
<dbReference type="RefSeq" id="XP_031933756.1">
    <property type="nucleotide sequence ID" value="XM_032071452.1"/>
</dbReference>
<keyword evidence="3" id="KW-1185">Reference proteome</keyword>
<proteinExistence type="predicted"/>
<gene>
    <name evidence="2" type="ORF">BDV27DRAFT_151934</name>
</gene>
<evidence type="ECO:0000256" key="1">
    <source>
        <dbReference type="SAM" id="MobiDB-lite"/>
    </source>
</evidence>
<dbReference type="OrthoDB" id="4472997at2759"/>